<evidence type="ECO:0000313" key="4">
    <source>
        <dbReference type="EMBL" id="RHW19564.1"/>
    </source>
</evidence>
<dbReference type="EMBL" id="QJSA01000025">
    <property type="protein sequence ID" value="RHW19564.1"/>
    <property type="molecule type" value="Genomic_DNA"/>
</dbReference>
<proteinExistence type="inferred from homology"/>
<protein>
    <recommendedName>
        <fullName evidence="6">DUF1778 domain-containing protein</fullName>
    </recommendedName>
</protein>
<dbReference type="OrthoDB" id="5297163at2"/>
<dbReference type="SUPFAM" id="SSF47598">
    <property type="entry name" value="Ribbon-helix-helix"/>
    <property type="match status" value="1"/>
</dbReference>
<evidence type="ECO:0008006" key="6">
    <source>
        <dbReference type="Google" id="ProtNLM"/>
    </source>
</evidence>
<evidence type="ECO:0000256" key="1">
    <source>
        <dbReference type="ARBA" id="ARBA00022649"/>
    </source>
</evidence>
<dbReference type="Gene3D" id="1.20.5.780">
    <property type="entry name" value="Single helix bin"/>
    <property type="match status" value="1"/>
</dbReference>
<name>A0A396RSD8_9PSED</name>
<evidence type="ECO:0000256" key="3">
    <source>
        <dbReference type="SAM" id="MobiDB-lite"/>
    </source>
</evidence>
<keyword evidence="5" id="KW-1185">Reference proteome</keyword>
<organism evidence="4 5">
    <name type="scientific">Pseudomonas jilinensis</name>
    <dbReference type="NCBI Taxonomy" id="2078689"/>
    <lineage>
        <taxon>Bacteria</taxon>
        <taxon>Pseudomonadati</taxon>
        <taxon>Pseudomonadota</taxon>
        <taxon>Gammaproteobacteria</taxon>
        <taxon>Pseudomonadales</taxon>
        <taxon>Pseudomonadaceae</taxon>
        <taxon>Pseudomonas</taxon>
    </lineage>
</organism>
<reference evidence="4 5" key="1">
    <citation type="submission" date="2018-06" db="EMBL/GenBank/DDBJ databases">
        <title>Pseudomonas jilinensis sp. nov., isolated from the production water of Jilin Oilfield in China.</title>
        <authorList>
            <person name="Wang J."/>
        </authorList>
    </citation>
    <scope>NUCLEOTIDE SEQUENCE [LARGE SCALE GENOMIC DNA]</scope>
    <source>
        <strain evidence="4 5">JS15-10A1</strain>
    </source>
</reference>
<sequence length="95" mass="10792">MIPNNSKSEHLVTLEMDVEAKTLAAIEHAARLLGLSREEFILAVAIEKATDTLLDRRIFTLSETDFDAFEQSLNSPDPSRDEKLSKLLTRPHRWS</sequence>
<dbReference type="InterPro" id="IPR010985">
    <property type="entry name" value="Ribbon_hlx_hlx"/>
</dbReference>
<feature type="region of interest" description="Disordered" evidence="3">
    <location>
        <begin position="70"/>
        <end position="95"/>
    </location>
</feature>
<dbReference type="PANTHER" id="PTHR35401">
    <property type="entry name" value="COPG FAMILY HELIX-TURN-HELIX PROTEIN-RELATED-RELATED"/>
    <property type="match status" value="1"/>
</dbReference>
<evidence type="ECO:0000256" key="2">
    <source>
        <dbReference type="ARBA" id="ARBA00049988"/>
    </source>
</evidence>
<comment type="similarity">
    <text evidence="2">Belongs to the TacA antitoxin family.</text>
</comment>
<accession>A0A396RSD8</accession>
<evidence type="ECO:0000313" key="5">
    <source>
        <dbReference type="Proteomes" id="UP000265745"/>
    </source>
</evidence>
<comment type="caution">
    <text evidence="4">The sequence shown here is derived from an EMBL/GenBank/DDBJ whole genome shotgun (WGS) entry which is preliminary data.</text>
</comment>
<dbReference type="InterPro" id="IPR014795">
    <property type="entry name" value="TacA_1-like"/>
</dbReference>
<dbReference type="Proteomes" id="UP000265745">
    <property type="component" value="Unassembled WGS sequence"/>
</dbReference>
<dbReference type="Pfam" id="PF08681">
    <property type="entry name" value="TacA1"/>
    <property type="match status" value="1"/>
</dbReference>
<keyword evidence="1" id="KW-1277">Toxin-antitoxin system</keyword>
<dbReference type="RefSeq" id="WP_119702152.1">
    <property type="nucleotide sequence ID" value="NZ_QJSA01000025.1"/>
</dbReference>
<gene>
    <name evidence="4" type="ORF">C2846_18110</name>
</gene>
<dbReference type="GO" id="GO:0006355">
    <property type="term" value="P:regulation of DNA-templated transcription"/>
    <property type="evidence" value="ECO:0007669"/>
    <property type="project" value="InterPro"/>
</dbReference>
<dbReference type="AlphaFoldDB" id="A0A396RSD8"/>